<dbReference type="EMBL" id="JAIQCJ010000020">
    <property type="protein sequence ID" value="KAJ8798770.1"/>
    <property type="molecule type" value="Genomic_DNA"/>
</dbReference>
<gene>
    <name evidence="1" type="ORF">J1605_016573</name>
</gene>
<keyword evidence="2" id="KW-1185">Reference proteome</keyword>
<accession>A0AB34I6Z9</accession>
<dbReference type="Proteomes" id="UP001159641">
    <property type="component" value="Unassembled WGS sequence"/>
</dbReference>
<reference evidence="1 2" key="1">
    <citation type="submission" date="2022-11" db="EMBL/GenBank/DDBJ databases">
        <title>Whole genome sequence of Eschrichtius robustus ER-17-0199.</title>
        <authorList>
            <person name="Bruniche-Olsen A."/>
            <person name="Black A.N."/>
            <person name="Fields C.J."/>
            <person name="Walden K."/>
            <person name="Dewoody J.A."/>
        </authorList>
    </citation>
    <scope>NUCLEOTIDE SEQUENCE [LARGE SCALE GENOMIC DNA]</scope>
    <source>
        <strain evidence="1">ER-17-0199</strain>
        <tissue evidence="1">Blubber</tissue>
    </source>
</reference>
<dbReference type="AlphaFoldDB" id="A0AB34I6Z9"/>
<protein>
    <submittedName>
        <fullName evidence="1">Uncharacterized protein</fullName>
    </submittedName>
</protein>
<organism evidence="1 2">
    <name type="scientific">Eschrichtius robustus</name>
    <name type="common">California gray whale</name>
    <name type="synonym">Eschrichtius gibbosus</name>
    <dbReference type="NCBI Taxonomy" id="9764"/>
    <lineage>
        <taxon>Eukaryota</taxon>
        <taxon>Metazoa</taxon>
        <taxon>Chordata</taxon>
        <taxon>Craniata</taxon>
        <taxon>Vertebrata</taxon>
        <taxon>Euteleostomi</taxon>
        <taxon>Mammalia</taxon>
        <taxon>Eutheria</taxon>
        <taxon>Laurasiatheria</taxon>
        <taxon>Artiodactyla</taxon>
        <taxon>Whippomorpha</taxon>
        <taxon>Cetacea</taxon>
        <taxon>Mysticeti</taxon>
        <taxon>Eschrichtiidae</taxon>
        <taxon>Eschrichtius</taxon>
    </lineage>
</organism>
<name>A0AB34I6Z9_ESCRO</name>
<evidence type="ECO:0000313" key="1">
    <source>
        <dbReference type="EMBL" id="KAJ8798770.1"/>
    </source>
</evidence>
<sequence length="139" mass="14751">MVMVCQYHPNAFTPNIKMTVANNQHLPPSPIASLVPLQEEPTARSIPFCPAQQVLTGAPASSVYPKPPNLTWCGMQRAAPVLGSITRAIGLVAPRHVGSSQARARTHVPCIGRQILNHCATREAPVGLVLIPGVIPPST</sequence>
<evidence type="ECO:0000313" key="2">
    <source>
        <dbReference type="Proteomes" id="UP001159641"/>
    </source>
</evidence>
<proteinExistence type="predicted"/>
<comment type="caution">
    <text evidence="1">The sequence shown here is derived from an EMBL/GenBank/DDBJ whole genome shotgun (WGS) entry which is preliminary data.</text>
</comment>